<sequence length="202" mass="22196">MKLESIFICLLLAPCLVFGANYANVVLYSGAVCNSPVKSTLSYLEGECIGTSIYSCNFQNNILTISDYEDIDCKNWSFNSTFSFNNCQNPNIQTTMSCSQGLPSMSNSYQYLTFESCENTETDPISAQTVSINQCINNGMNTYYYTCNSTSLIYSSYGPDSSSQGDSSTDCNPNSLLSTYSFPLKTPSCHSNGVATMYTCDY</sequence>
<proteinExistence type="predicted"/>
<feature type="chain" id="PRO_5007592866" evidence="1">
    <location>
        <begin position="20"/>
        <end position="202"/>
    </location>
</feature>
<dbReference type="InParanoid" id="A0A151Z572"/>
<comment type="caution">
    <text evidence="2">The sequence shown here is derived from an EMBL/GenBank/DDBJ whole genome shotgun (WGS) entry which is preliminary data.</text>
</comment>
<organism evidence="2 3">
    <name type="scientific">Tieghemostelium lacteum</name>
    <name type="common">Slime mold</name>
    <name type="synonym">Dictyostelium lacteum</name>
    <dbReference type="NCBI Taxonomy" id="361077"/>
    <lineage>
        <taxon>Eukaryota</taxon>
        <taxon>Amoebozoa</taxon>
        <taxon>Evosea</taxon>
        <taxon>Eumycetozoa</taxon>
        <taxon>Dictyostelia</taxon>
        <taxon>Dictyosteliales</taxon>
        <taxon>Raperosteliaceae</taxon>
        <taxon>Tieghemostelium</taxon>
    </lineage>
</organism>
<keyword evidence="1" id="KW-0732">Signal</keyword>
<protein>
    <submittedName>
        <fullName evidence="2">Uncharacterized protein</fullName>
    </submittedName>
</protein>
<dbReference type="InterPro" id="IPR021837">
    <property type="entry name" value="CfaA/B/C"/>
</dbReference>
<evidence type="ECO:0000313" key="3">
    <source>
        <dbReference type="Proteomes" id="UP000076078"/>
    </source>
</evidence>
<dbReference type="AlphaFoldDB" id="A0A151Z572"/>
<keyword evidence="3" id="KW-1185">Reference proteome</keyword>
<gene>
    <name evidence="2" type="ORF">DLAC_10342</name>
</gene>
<evidence type="ECO:0000256" key="1">
    <source>
        <dbReference type="SAM" id="SignalP"/>
    </source>
</evidence>
<dbReference type="FunCoup" id="A0A151Z572">
    <property type="interactions" value="74"/>
</dbReference>
<reference evidence="2 3" key="1">
    <citation type="submission" date="2015-12" db="EMBL/GenBank/DDBJ databases">
        <title>Dictyostelia acquired genes for synthesis and detection of signals that induce cell-type specialization by lateral gene transfer from prokaryotes.</title>
        <authorList>
            <person name="Gloeckner G."/>
            <person name="Schaap P."/>
        </authorList>
    </citation>
    <scope>NUCLEOTIDE SEQUENCE [LARGE SCALE GENOMIC DNA]</scope>
    <source>
        <strain evidence="2 3">TK</strain>
    </source>
</reference>
<accession>A0A151Z572</accession>
<dbReference type="Proteomes" id="UP000076078">
    <property type="component" value="Unassembled WGS sequence"/>
</dbReference>
<feature type="signal peptide" evidence="1">
    <location>
        <begin position="1"/>
        <end position="19"/>
    </location>
</feature>
<dbReference type="EMBL" id="LODT01000042">
    <property type="protein sequence ID" value="KYQ89110.1"/>
    <property type="molecule type" value="Genomic_DNA"/>
</dbReference>
<evidence type="ECO:0000313" key="2">
    <source>
        <dbReference type="EMBL" id="KYQ89110.1"/>
    </source>
</evidence>
<name>A0A151Z572_TIELA</name>
<dbReference type="Pfam" id="PF11912">
    <property type="entry name" value="CfaA_B_C"/>
    <property type="match status" value="1"/>
</dbReference>